<sequence>MRFGHQTPPSTAEDMRHRVTSRRRGNELLFGKTPAHCKSLPPKKKINKFPKRGRWRESTVDKRGLGGGVPYQDRLLFQKAHNPRTEKCKASPSKLIHHSMQQTNKSVSKKKKPLFRFFPTNTIQGLKPFNHPFPHTSIPRILALSD</sequence>
<protein>
    <submittedName>
        <fullName evidence="2">Uncharacterized protein</fullName>
    </submittedName>
</protein>
<proteinExistence type="predicted"/>
<comment type="caution">
    <text evidence="2">The sequence shown here is derived from an EMBL/GenBank/DDBJ whole genome shotgun (WGS) entry which is preliminary data.</text>
</comment>
<evidence type="ECO:0000313" key="3">
    <source>
        <dbReference type="Proteomes" id="UP001054945"/>
    </source>
</evidence>
<feature type="compositionally biased region" description="Basic residues" evidence="1">
    <location>
        <begin position="41"/>
        <end position="54"/>
    </location>
</feature>
<gene>
    <name evidence="2" type="ORF">CEXT_27801</name>
</gene>
<feature type="region of interest" description="Disordered" evidence="1">
    <location>
        <begin position="83"/>
        <end position="108"/>
    </location>
</feature>
<reference evidence="2 3" key="1">
    <citation type="submission" date="2021-06" db="EMBL/GenBank/DDBJ databases">
        <title>Caerostris extrusa draft genome.</title>
        <authorList>
            <person name="Kono N."/>
            <person name="Arakawa K."/>
        </authorList>
    </citation>
    <scope>NUCLEOTIDE SEQUENCE [LARGE SCALE GENOMIC DNA]</scope>
</reference>
<dbReference type="AlphaFoldDB" id="A0AAV4U9B0"/>
<evidence type="ECO:0000256" key="1">
    <source>
        <dbReference type="SAM" id="MobiDB-lite"/>
    </source>
</evidence>
<organism evidence="2 3">
    <name type="scientific">Caerostris extrusa</name>
    <name type="common">Bark spider</name>
    <name type="synonym">Caerostris bankana</name>
    <dbReference type="NCBI Taxonomy" id="172846"/>
    <lineage>
        <taxon>Eukaryota</taxon>
        <taxon>Metazoa</taxon>
        <taxon>Ecdysozoa</taxon>
        <taxon>Arthropoda</taxon>
        <taxon>Chelicerata</taxon>
        <taxon>Arachnida</taxon>
        <taxon>Araneae</taxon>
        <taxon>Araneomorphae</taxon>
        <taxon>Entelegynae</taxon>
        <taxon>Araneoidea</taxon>
        <taxon>Araneidae</taxon>
        <taxon>Caerostris</taxon>
    </lineage>
</organism>
<name>A0AAV4U9B0_CAEEX</name>
<accession>A0AAV4U9B0</accession>
<feature type="region of interest" description="Disordered" evidence="1">
    <location>
        <begin position="1"/>
        <end position="54"/>
    </location>
</feature>
<keyword evidence="3" id="KW-1185">Reference proteome</keyword>
<evidence type="ECO:0000313" key="2">
    <source>
        <dbReference type="EMBL" id="GIY54356.1"/>
    </source>
</evidence>
<dbReference type="EMBL" id="BPLR01012508">
    <property type="protein sequence ID" value="GIY54356.1"/>
    <property type="molecule type" value="Genomic_DNA"/>
</dbReference>
<dbReference type="Proteomes" id="UP001054945">
    <property type="component" value="Unassembled WGS sequence"/>
</dbReference>